<evidence type="ECO:0000256" key="3">
    <source>
        <dbReference type="ARBA" id="ARBA00023013"/>
    </source>
</evidence>
<evidence type="ECO:0000256" key="4">
    <source>
        <dbReference type="ARBA" id="ARBA00023242"/>
    </source>
</evidence>
<dbReference type="Gene3D" id="4.10.365.10">
    <property type="entry name" value="p27"/>
    <property type="match status" value="1"/>
</dbReference>
<reference evidence="8 9" key="1">
    <citation type="submission" date="2020-04" db="EMBL/GenBank/DDBJ databases">
        <authorList>
            <person name="Laetsch R D."/>
            <person name="Stevens L."/>
            <person name="Kumar S."/>
            <person name="Blaxter L. M."/>
        </authorList>
    </citation>
    <scope>NUCLEOTIDE SEQUENCE [LARGE SCALE GENOMIC DNA]</scope>
</reference>
<keyword evidence="9" id="KW-1185">Reference proteome</keyword>
<dbReference type="GO" id="GO:0004861">
    <property type="term" value="F:cyclin-dependent protein serine/threonine kinase inhibitor activity"/>
    <property type="evidence" value="ECO:0007669"/>
    <property type="project" value="InterPro"/>
</dbReference>
<evidence type="ECO:0000313" key="9">
    <source>
        <dbReference type="Proteomes" id="UP000494206"/>
    </source>
</evidence>
<dbReference type="OrthoDB" id="6373236at2759"/>
<sequence>MTTIAETPKICGRRRPVGRCLFGRPDTNKINESLKKELNELYDKDKRKWNFDFVNNVPIELGAGDYHFEAVPAEEVPHFYHERQLRSRKPPPRLIPEEEHQPACSSTSMQSEYTKPVTRSATRLTIRHANETIKKSELKQTKLTNYMPVRKRLREPGMVRSASVDVMSELVLKSAPKKSVGVRRQKSEHHEKAKSADHKNDTPNKLSSVSDTAIVASPRSPPAKKFPRRQRVSGTSGAGDY</sequence>
<dbReference type="PANTHER" id="PTHR10265:SF45">
    <property type="entry name" value="DACAPO"/>
    <property type="match status" value="1"/>
</dbReference>
<evidence type="ECO:0000256" key="1">
    <source>
        <dbReference type="ARBA" id="ARBA00004123"/>
    </source>
</evidence>
<feature type="compositionally biased region" description="Basic and acidic residues" evidence="6">
    <location>
        <begin position="188"/>
        <end position="202"/>
    </location>
</feature>
<dbReference type="EMBL" id="CADEPM010000004">
    <property type="protein sequence ID" value="CAB3404102.1"/>
    <property type="molecule type" value="Genomic_DNA"/>
</dbReference>
<accession>A0A8S1EVS6</accession>
<keyword evidence="3" id="KW-0649">Protein kinase inhibitor</keyword>
<comment type="caution">
    <text evidence="8">The sequence shown here is derived from an EMBL/GenBank/DDBJ whole genome shotgun (WGS) entry which is preliminary data.</text>
</comment>
<dbReference type="GO" id="GO:0051726">
    <property type="term" value="P:regulation of cell cycle"/>
    <property type="evidence" value="ECO:0007669"/>
    <property type="project" value="InterPro"/>
</dbReference>
<comment type="subcellular location">
    <subcellularLocation>
        <location evidence="1">Nucleus</location>
    </subcellularLocation>
</comment>
<evidence type="ECO:0000259" key="7">
    <source>
        <dbReference type="Pfam" id="PF02234"/>
    </source>
</evidence>
<dbReference type="Proteomes" id="UP000494206">
    <property type="component" value="Unassembled WGS sequence"/>
</dbReference>
<feature type="domain" description="Cyclin-dependent kinase inhibitor" evidence="7">
    <location>
        <begin position="20"/>
        <end position="71"/>
    </location>
</feature>
<keyword evidence="5" id="KW-0131">Cell cycle</keyword>
<dbReference type="InterPro" id="IPR003175">
    <property type="entry name" value="CDI_dom"/>
</dbReference>
<dbReference type="PANTHER" id="PTHR10265">
    <property type="entry name" value="CYCLIN-DEPENDENT KINASE INHIBITOR 1"/>
    <property type="match status" value="1"/>
</dbReference>
<dbReference type="GO" id="GO:0005634">
    <property type="term" value="C:nucleus"/>
    <property type="evidence" value="ECO:0007669"/>
    <property type="project" value="UniProtKB-SubCell"/>
</dbReference>
<name>A0A8S1EVS6_9PELO</name>
<dbReference type="AlphaFoldDB" id="A0A8S1EVS6"/>
<gene>
    <name evidence="8" type="ORF">CBOVIS_LOCUS6489</name>
</gene>
<evidence type="ECO:0000256" key="6">
    <source>
        <dbReference type="SAM" id="MobiDB-lite"/>
    </source>
</evidence>
<feature type="region of interest" description="Disordered" evidence="6">
    <location>
        <begin position="88"/>
        <end position="120"/>
    </location>
</feature>
<keyword evidence="4" id="KW-0539">Nucleus</keyword>
<evidence type="ECO:0000256" key="5">
    <source>
        <dbReference type="ARBA" id="ARBA00023306"/>
    </source>
</evidence>
<comment type="similarity">
    <text evidence="2">Belongs to the CDI family.</text>
</comment>
<organism evidence="8 9">
    <name type="scientific">Caenorhabditis bovis</name>
    <dbReference type="NCBI Taxonomy" id="2654633"/>
    <lineage>
        <taxon>Eukaryota</taxon>
        <taxon>Metazoa</taxon>
        <taxon>Ecdysozoa</taxon>
        <taxon>Nematoda</taxon>
        <taxon>Chromadorea</taxon>
        <taxon>Rhabditida</taxon>
        <taxon>Rhabditina</taxon>
        <taxon>Rhabditomorpha</taxon>
        <taxon>Rhabditoidea</taxon>
        <taxon>Rhabditidae</taxon>
        <taxon>Peloderinae</taxon>
        <taxon>Caenorhabditis</taxon>
    </lineage>
</organism>
<dbReference type="Pfam" id="PF02234">
    <property type="entry name" value="CDI"/>
    <property type="match status" value="1"/>
</dbReference>
<evidence type="ECO:0000256" key="2">
    <source>
        <dbReference type="ARBA" id="ARBA00006726"/>
    </source>
</evidence>
<proteinExistence type="inferred from homology"/>
<feature type="compositionally biased region" description="Polar residues" evidence="6">
    <location>
        <begin position="103"/>
        <end position="120"/>
    </location>
</feature>
<protein>
    <recommendedName>
        <fullName evidence="7">Cyclin-dependent kinase inhibitor domain-containing protein</fullName>
    </recommendedName>
</protein>
<evidence type="ECO:0000313" key="8">
    <source>
        <dbReference type="EMBL" id="CAB3404102.1"/>
    </source>
</evidence>
<dbReference type="InterPro" id="IPR044898">
    <property type="entry name" value="CDI_dom_sf"/>
</dbReference>
<feature type="region of interest" description="Disordered" evidence="6">
    <location>
        <begin position="176"/>
        <end position="241"/>
    </location>
</feature>